<evidence type="ECO:0000256" key="1">
    <source>
        <dbReference type="SAM" id="SignalP"/>
    </source>
</evidence>
<evidence type="ECO:0000313" key="2">
    <source>
        <dbReference type="EMBL" id="ACV25503.1"/>
    </source>
</evidence>
<dbReference type="EMBL" id="CP001707">
    <property type="protein sequence ID" value="ACV25503.1"/>
    <property type="molecule type" value="Genomic_DNA"/>
</dbReference>
<dbReference type="AlphaFoldDB" id="C7R672"/>
<evidence type="ECO:0000313" key="3">
    <source>
        <dbReference type="Proteomes" id="UP000001231"/>
    </source>
</evidence>
<dbReference type="STRING" id="523791.Kkor_0081"/>
<sequence length="207" mass="23579">MQISLKLLLLTASLSILSGEAIASEAIGINPTSKTPLFDGHCDKEEWQASTKIELPAQTAIYLMHDKESLFVCAKGKAEDYTAIDLYIEHAETGHLYNLHASAQLSERTLSDKDWSESAFWNHKDWSGYWVPYAGEEETDEGKRTKFLEGSHREVQVLRKKFVGNTWNMMIRLSAVYQDGEYGAEFFYPEKAADTEKSTWAKFFFSK</sequence>
<feature type="chain" id="PRO_5002982105" description="Carbohydrate-binding domain-containing protein" evidence="1">
    <location>
        <begin position="24"/>
        <end position="207"/>
    </location>
</feature>
<organism evidence="2 3">
    <name type="scientific">Kangiella koreensis (strain DSM 16069 / JCM 12317 / KCTC 12182 / SW-125)</name>
    <dbReference type="NCBI Taxonomy" id="523791"/>
    <lineage>
        <taxon>Bacteria</taxon>
        <taxon>Pseudomonadati</taxon>
        <taxon>Pseudomonadota</taxon>
        <taxon>Gammaproteobacteria</taxon>
        <taxon>Kangiellales</taxon>
        <taxon>Kangiellaceae</taxon>
        <taxon>Kangiella</taxon>
    </lineage>
</organism>
<dbReference type="KEGG" id="kko:Kkor_0081"/>
<dbReference type="Proteomes" id="UP000001231">
    <property type="component" value="Chromosome"/>
</dbReference>
<protein>
    <recommendedName>
        <fullName evidence="4">Carbohydrate-binding domain-containing protein</fullName>
    </recommendedName>
</protein>
<accession>C7R672</accession>
<reference evidence="2 3" key="1">
    <citation type="journal article" date="2009" name="Stand. Genomic Sci.">
        <title>Complete genome sequence of Kangiella koreensis type strain (SW-125).</title>
        <authorList>
            <person name="Han C."/>
            <person name="Sikorski J."/>
            <person name="Lapidus A."/>
            <person name="Nolan M."/>
            <person name="Glavina Del Rio T."/>
            <person name="Tice H."/>
            <person name="Cheng J.F."/>
            <person name="Lucas S."/>
            <person name="Chen F."/>
            <person name="Copeland A."/>
            <person name="Ivanova N."/>
            <person name="Mavromatis K."/>
            <person name="Ovchinnikova G."/>
            <person name="Pati A."/>
            <person name="Bruce D."/>
            <person name="Goodwin L."/>
            <person name="Pitluck S."/>
            <person name="Chen A."/>
            <person name="Palaniappan K."/>
            <person name="Land M."/>
            <person name="Hauser L."/>
            <person name="Chang Y.J."/>
            <person name="Jeffries C.D."/>
            <person name="Chain P."/>
            <person name="Saunders E."/>
            <person name="Brettin T."/>
            <person name="Goker M."/>
            <person name="Tindall B.J."/>
            <person name="Bristow J."/>
            <person name="Eisen J.A."/>
            <person name="Markowitz V."/>
            <person name="Hugenholtz P."/>
            <person name="Kyrpides N.C."/>
            <person name="Klenk H.P."/>
            <person name="Detter J.C."/>
        </authorList>
    </citation>
    <scope>NUCLEOTIDE SEQUENCE [LARGE SCALE GENOMIC DNA]</scope>
    <source>
        <strain evidence="3">DSM 16069 / KCTC 12182 / SW-125</strain>
    </source>
</reference>
<evidence type="ECO:0008006" key="4">
    <source>
        <dbReference type="Google" id="ProtNLM"/>
    </source>
</evidence>
<keyword evidence="1" id="KW-0732">Signal</keyword>
<keyword evidence="3" id="KW-1185">Reference proteome</keyword>
<name>C7R672_KANKD</name>
<feature type="signal peptide" evidence="1">
    <location>
        <begin position="1"/>
        <end position="23"/>
    </location>
</feature>
<gene>
    <name evidence="2" type="ordered locus">Kkor_0081</name>
</gene>
<proteinExistence type="predicted"/>
<dbReference type="InParanoid" id="C7R672"/>
<dbReference type="OrthoDB" id="6332614at2"/>
<dbReference type="RefSeq" id="WP_012800018.1">
    <property type="nucleotide sequence ID" value="NC_013166.1"/>
</dbReference>
<dbReference type="eggNOG" id="ENOG5033ARU">
    <property type="taxonomic scope" value="Bacteria"/>
</dbReference>
<dbReference type="HOGENOM" id="CLU_1123295_0_0_6"/>